<comment type="caution">
    <text evidence="2">The sequence shown here is derived from an EMBL/GenBank/DDBJ whole genome shotgun (WGS) entry which is preliminary data.</text>
</comment>
<dbReference type="EMBL" id="JAWQCK010000007">
    <property type="protein sequence ID" value="MDW9210659.1"/>
    <property type="molecule type" value="Genomic_DNA"/>
</dbReference>
<reference evidence="2 3" key="1">
    <citation type="submission" date="2023-10" db="EMBL/GenBank/DDBJ databases">
        <title>Draft Genome Sequence of Bacillus thuringiensis serovar. toumanoffi 4059: Identification of a Novel Cry Protein Candidate.</title>
        <authorList>
            <person name="Murdoch R.W."/>
            <person name="Gemler B."/>
            <person name="Heater B.S."/>
        </authorList>
    </citation>
    <scope>NUCLEOTIDE SEQUENCE [LARGE SCALE GENOMIC DNA]</scope>
    <source>
        <strain evidence="2 3">4059</strain>
    </source>
</reference>
<protein>
    <submittedName>
        <fullName evidence="2">Uncharacterized protein</fullName>
    </submittedName>
</protein>
<keyword evidence="1" id="KW-0812">Transmembrane</keyword>
<accession>A0ABD5I0G2</accession>
<evidence type="ECO:0000313" key="2">
    <source>
        <dbReference type="EMBL" id="MDW9210659.1"/>
    </source>
</evidence>
<feature type="transmembrane region" description="Helical" evidence="1">
    <location>
        <begin position="21"/>
        <end position="39"/>
    </location>
</feature>
<name>A0ABD5I0G2_BACTU</name>
<evidence type="ECO:0000313" key="3">
    <source>
        <dbReference type="Proteomes" id="UP001272716"/>
    </source>
</evidence>
<keyword evidence="1" id="KW-0472">Membrane</keyword>
<evidence type="ECO:0000256" key="1">
    <source>
        <dbReference type="SAM" id="Phobius"/>
    </source>
</evidence>
<keyword evidence="1" id="KW-1133">Transmembrane helix</keyword>
<gene>
    <name evidence="2" type="ORF">BTTOUR_18140</name>
</gene>
<dbReference type="AlphaFoldDB" id="A0ABD5I0G2"/>
<dbReference type="Proteomes" id="UP001272716">
    <property type="component" value="Unassembled WGS sequence"/>
</dbReference>
<proteinExistence type="predicted"/>
<organism evidence="2 3">
    <name type="scientific">Bacillus thuringiensis serovar toumanoffi</name>
    <dbReference type="NCBI Taxonomy" id="180862"/>
    <lineage>
        <taxon>Bacteria</taxon>
        <taxon>Bacillati</taxon>
        <taxon>Bacillota</taxon>
        <taxon>Bacilli</taxon>
        <taxon>Bacillales</taxon>
        <taxon>Bacillaceae</taxon>
        <taxon>Bacillus</taxon>
        <taxon>Bacillus cereus group</taxon>
    </lineage>
</organism>
<sequence>MLMELNKILILMGEAKMKSNIEGLIITLLIILFAVGQVLNS</sequence>